<comment type="caution">
    <text evidence="1">The sequence shown here is derived from an EMBL/GenBank/DDBJ whole genome shotgun (WGS) entry which is preliminary data.</text>
</comment>
<accession>A0ABP9XDJ2</accession>
<organism evidence="1 2">
    <name type="scientific">Deinococcus aluminii</name>
    <dbReference type="NCBI Taxonomy" id="1656885"/>
    <lineage>
        <taxon>Bacteria</taxon>
        <taxon>Thermotogati</taxon>
        <taxon>Deinococcota</taxon>
        <taxon>Deinococci</taxon>
        <taxon>Deinococcales</taxon>
        <taxon>Deinococcaceae</taxon>
        <taxon>Deinococcus</taxon>
    </lineage>
</organism>
<proteinExistence type="predicted"/>
<name>A0ABP9XDJ2_9DEIO</name>
<evidence type="ECO:0008006" key="3">
    <source>
        <dbReference type="Google" id="ProtNLM"/>
    </source>
</evidence>
<gene>
    <name evidence="1" type="ORF">Dalu01_01820</name>
</gene>
<dbReference type="Pfam" id="PF10923">
    <property type="entry name" value="BrxC_BrxD"/>
    <property type="match status" value="1"/>
</dbReference>
<reference evidence="1 2" key="1">
    <citation type="submission" date="2024-02" db="EMBL/GenBank/DDBJ databases">
        <title>Deinococcus aluminii NBRC 112889.</title>
        <authorList>
            <person name="Ichikawa N."/>
            <person name="Katano-Makiyama Y."/>
            <person name="Hidaka K."/>
        </authorList>
    </citation>
    <scope>NUCLEOTIDE SEQUENCE [LARGE SCALE GENOMIC DNA]</scope>
    <source>
        <strain evidence="1 2">NBRC 112889</strain>
    </source>
</reference>
<protein>
    <recommendedName>
        <fullName evidence="3">ATP-binding protein</fullName>
    </recommendedName>
</protein>
<evidence type="ECO:0000313" key="1">
    <source>
        <dbReference type="EMBL" id="GAA5533417.1"/>
    </source>
</evidence>
<keyword evidence="2" id="KW-1185">Reference proteome</keyword>
<dbReference type="EMBL" id="BAABRV010000004">
    <property type="protein sequence ID" value="GAA5533417.1"/>
    <property type="molecule type" value="Genomic_DNA"/>
</dbReference>
<dbReference type="Proteomes" id="UP001404956">
    <property type="component" value="Unassembled WGS sequence"/>
</dbReference>
<dbReference type="InterPro" id="IPR021228">
    <property type="entry name" value="BrxD"/>
</dbReference>
<evidence type="ECO:0000313" key="2">
    <source>
        <dbReference type="Proteomes" id="UP001404956"/>
    </source>
</evidence>
<sequence>MDHAGKRQVLGWLMADPHATARGVPGVRGQVSGTDVFAYLQEFVGMLRQLGRPGLVIVLDELDEIRHLRRDWRQNAWANLRDLTDRVGRNVEGLYVVLAGTPDVFRGPRSVQELEPLAQRLDEPTIDSAHPNFAGRNCPCSL</sequence>